<evidence type="ECO:0000256" key="1">
    <source>
        <dbReference type="ARBA" id="ARBA00005194"/>
    </source>
</evidence>
<name>A0AAV1RFI4_9ROSI</name>
<dbReference type="Proteomes" id="UP001314170">
    <property type="component" value="Unassembled WGS sequence"/>
</dbReference>
<dbReference type="InterPro" id="IPR013747">
    <property type="entry name" value="ACP_syn_III_C"/>
</dbReference>
<feature type="domain" description="Beta-ketoacyl-[acyl-carrier-protein] synthase III C-terminal" evidence="8">
    <location>
        <begin position="107"/>
        <end position="187"/>
    </location>
</feature>
<evidence type="ECO:0000313" key="9">
    <source>
        <dbReference type="EMBL" id="CAK7333366.1"/>
    </source>
</evidence>
<dbReference type="PANTHER" id="PTHR31561">
    <property type="entry name" value="3-KETOACYL-COA SYNTHASE"/>
    <property type="match status" value="1"/>
</dbReference>
<keyword evidence="5" id="KW-0012">Acyltransferase</keyword>
<dbReference type="GO" id="GO:0016020">
    <property type="term" value="C:membrane"/>
    <property type="evidence" value="ECO:0007669"/>
    <property type="project" value="InterPro"/>
</dbReference>
<dbReference type="InterPro" id="IPR013601">
    <property type="entry name" value="FAE1_typ3_polyketide_synth"/>
</dbReference>
<comment type="caution">
    <text evidence="9">The sequence shown here is derived from an EMBL/GenBank/DDBJ whole genome shotgun (WGS) entry which is preliminary data.</text>
</comment>
<protein>
    <recommendedName>
        <fullName evidence="3">very-long-chain 3-oxoacyl-CoA synthase</fullName>
        <ecNumber evidence="3">2.3.1.199</ecNumber>
    </recommendedName>
</protein>
<keyword evidence="4" id="KW-0808">Transferase</keyword>
<dbReference type="InterPro" id="IPR012392">
    <property type="entry name" value="3-ktacl-CoA_syn"/>
</dbReference>
<evidence type="ECO:0000259" key="7">
    <source>
        <dbReference type="Pfam" id="PF08392"/>
    </source>
</evidence>
<comment type="similarity">
    <text evidence="2">Belongs to the thiolase-like superfamily. Chalcone/stilbene synthases family.</text>
</comment>
<dbReference type="GO" id="GO:0006633">
    <property type="term" value="P:fatty acid biosynthetic process"/>
    <property type="evidence" value="ECO:0007669"/>
    <property type="project" value="InterPro"/>
</dbReference>
<reference evidence="9 10" key="1">
    <citation type="submission" date="2024-01" db="EMBL/GenBank/DDBJ databases">
        <authorList>
            <person name="Waweru B."/>
        </authorList>
    </citation>
    <scope>NUCLEOTIDE SEQUENCE [LARGE SCALE GENOMIC DNA]</scope>
</reference>
<evidence type="ECO:0000256" key="6">
    <source>
        <dbReference type="ARBA" id="ARBA00047375"/>
    </source>
</evidence>
<evidence type="ECO:0000256" key="5">
    <source>
        <dbReference type="ARBA" id="ARBA00023315"/>
    </source>
</evidence>
<feature type="domain" description="FAE" evidence="7">
    <location>
        <begin position="1"/>
        <end position="93"/>
    </location>
</feature>
<proteinExistence type="inferred from homology"/>
<dbReference type="InterPro" id="IPR016039">
    <property type="entry name" value="Thiolase-like"/>
</dbReference>
<dbReference type="Gene3D" id="3.40.47.10">
    <property type="match status" value="1"/>
</dbReference>
<evidence type="ECO:0000256" key="3">
    <source>
        <dbReference type="ARBA" id="ARBA00012307"/>
    </source>
</evidence>
<sequence>MLLTNCLFRMGGAAILMSGRNQDKKKAKYELQYIVRTNKAREDHSHICVFQEEDSENITGVAISKDVLQVAANVLKLNVAILGPMVFPFSEQLWASFYTPNFKRAFEHFCIHAGGKAVIQAIERNLALLKEDVEPSKMTLHRFGNTSSSSIWYELEYIEAKRRMKRGDRVWQIAFGSGFKCNSGVWKCIYNVRADIANIWEDEIHKYPVEIPDIVKIN</sequence>
<accession>A0AAV1RFI4</accession>
<dbReference type="GO" id="GO:0009922">
    <property type="term" value="F:fatty acid elongase activity"/>
    <property type="evidence" value="ECO:0007669"/>
    <property type="project" value="UniProtKB-EC"/>
</dbReference>
<dbReference type="Pfam" id="PF08541">
    <property type="entry name" value="ACP_syn_III_C"/>
    <property type="match status" value="1"/>
</dbReference>
<keyword evidence="10" id="KW-1185">Reference proteome</keyword>
<dbReference type="SUPFAM" id="SSF53901">
    <property type="entry name" value="Thiolase-like"/>
    <property type="match status" value="1"/>
</dbReference>
<evidence type="ECO:0000256" key="2">
    <source>
        <dbReference type="ARBA" id="ARBA00005531"/>
    </source>
</evidence>
<evidence type="ECO:0000256" key="4">
    <source>
        <dbReference type="ARBA" id="ARBA00022679"/>
    </source>
</evidence>
<dbReference type="EMBL" id="CAWUPB010000913">
    <property type="protein sequence ID" value="CAK7333366.1"/>
    <property type="molecule type" value="Genomic_DNA"/>
</dbReference>
<gene>
    <name evidence="9" type="ORF">DCAF_LOCUS9452</name>
</gene>
<comment type="pathway">
    <text evidence="1">Lipid metabolism; fatty acid biosynthesis.</text>
</comment>
<evidence type="ECO:0000313" key="10">
    <source>
        <dbReference type="Proteomes" id="UP001314170"/>
    </source>
</evidence>
<dbReference type="EC" id="2.3.1.199" evidence="3"/>
<dbReference type="Pfam" id="PF08392">
    <property type="entry name" value="FAE1_CUT1_RppA"/>
    <property type="match status" value="1"/>
</dbReference>
<comment type="catalytic activity">
    <reaction evidence="6">
        <text>a very-long-chain acyl-CoA + malonyl-CoA + H(+) = a very-long-chain 3-oxoacyl-CoA + CO2 + CoA</text>
        <dbReference type="Rhea" id="RHEA:32727"/>
        <dbReference type="ChEBI" id="CHEBI:15378"/>
        <dbReference type="ChEBI" id="CHEBI:16526"/>
        <dbReference type="ChEBI" id="CHEBI:57287"/>
        <dbReference type="ChEBI" id="CHEBI:57384"/>
        <dbReference type="ChEBI" id="CHEBI:90725"/>
        <dbReference type="ChEBI" id="CHEBI:90736"/>
        <dbReference type="EC" id="2.3.1.199"/>
    </reaction>
</comment>
<dbReference type="AlphaFoldDB" id="A0AAV1RFI4"/>
<evidence type="ECO:0000259" key="8">
    <source>
        <dbReference type="Pfam" id="PF08541"/>
    </source>
</evidence>
<organism evidence="9 10">
    <name type="scientific">Dovyalis caffra</name>
    <dbReference type="NCBI Taxonomy" id="77055"/>
    <lineage>
        <taxon>Eukaryota</taxon>
        <taxon>Viridiplantae</taxon>
        <taxon>Streptophyta</taxon>
        <taxon>Embryophyta</taxon>
        <taxon>Tracheophyta</taxon>
        <taxon>Spermatophyta</taxon>
        <taxon>Magnoliopsida</taxon>
        <taxon>eudicotyledons</taxon>
        <taxon>Gunneridae</taxon>
        <taxon>Pentapetalae</taxon>
        <taxon>rosids</taxon>
        <taxon>fabids</taxon>
        <taxon>Malpighiales</taxon>
        <taxon>Salicaceae</taxon>
        <taxon>Flacourtieae</taxon>
        <taxon>Dovyalis</taxon>
    </lineage>
</organism>